<dbReference type="STRING" id="101127.A0A1X2G3Y3"/>
<feature type="chain" id="PRO_5012281536" evidence="1">
    <location>
        <begin position="20"/>
        <end position="301"/>
    </location>
</feature>
<evidence type="ECO:0000313" key="3">
    <source>
        <dbReference type="Proteomes" id="UP000242146"/>
    </source>
</evidence>
<dbReference type="AlphaFoldDB" id="A0A1X2G3Y3"/>
<evidence type="ECO:0000313" key="2">
    <source>
        <dbReference type="EMBL" id="ORX44083.1"/>
    </source>
</evidence>
<protein>
    <submittedName>
        <fullName evidence="2">Uncharacterized protein</fullName>
    </submittedName>
</protein>
<reference evidence="2 3" key="1">
    <citation type="submission" date="2016-07" db="EMBL/GenBank/DDBJ databases">
        <title>Pervasive Adenine N6-methylation of Active Genes in Fungi.</title>
        <authorList>
            <consortium name="DOE Joint Genome Institute"/>
            <person name="Mondo S.J."/>
            <person name="Dannebaum R.O."/>
            <person name="Kuo R.C."/>
            <person name="Labutti K."/>
            <person name="Haridas S."/>
            <person name="Kuo A."/>
            <person name="Salamov A."/>
            <person name="Ahrendt S.R."/>
            <person name="Lipzen A."/>
            <person name="Sullivan W."/>
            <person name="Andreopoulos W.B."/>
            <person name="Clum A."/>
            <person name="Lindquist E."/>
            <person name="Daum C."/>
            <person name="Ramamoorthy G.K."/>
            <person name="Gryganskyi A."/>
            <person name="Culley D."/>
            <person name="Magnuson J.K."/>
            <person name="James T.Y."/>
            <person name="O'Malley M.A."/>
            <person name="Stajich J.E."/>
            <person name="Spatafora J.W."/>
            <person name="Visel A."/>
            <person name="Grigoriev I.V."/>
        </authorList>
    </citation>
    <scope>NUCLEOTIDE SEQUENCE [LARGE SCALE GENOMIC DNA]</scope>
    <source>
        <strain evidence="2 3">NRRL 3301</strain>
    </source>
</reference>
<gene>
    <name evidence="2" type="ORF">DM01DRAFT_1340493</name>
</gene>
<comment type="caution">
    <text evidence="2">The sequence shown here is derived from an EMBL/GenBank/DDBJ whole genome shotgun (WGS) entry which is preliminary data.</text>
</comment>
<sequence>MTTTILLLWAMLMVLSIHALPVPSSEPSPDCDNLVDLSQSNYRIHLDQLVDHITTHWKYDHLDRIQQDIIYSTSQLLQDHFQMSLATPSDWNDQPSSQIPIQQHHGLLETMDSHILIAQIKDAVQAHTQSRLPLAWDEHGDPLSKMALTKYLKTIISDQCASMPASTTMPTGDHKEAKTDDDMVDQDAMISAACLSQHADQLSASLDHYLGTHLLHLLDIMDQNVLPDLIDATAGDLDGLVSYFNHVFFVDSLHTLQLQVKPWQSSIKTVWLDTLLPTIDQDMDGSSHYFTRYACLARISP</sequence>
<dbReference type="Proteomes" id="UP000242146">
    <property type="component" value="Unassembled WGS sequence"/>
</dbReference>
<accession>A0A1X2G3Y3</accession>
<keyword evidence="1" id="KW-0732">Signal</keyword>
<dbReference type="EMBL" id="MCGT01000050">
    <property type="protein sequence ID" value="ORX44083.1"/>
    <property type="molecule type" value="Genomic_DNA"/>
</dbReference>
<dbReference type="OrthoDB" id="2263825at2759"/>
<organism evidence="2 3">
    <name type="scientific">Hesseltinella vesiculosa</name>
    <dbReference type="NCBI Taxonomy" id="101127"/>
    <lineage>
        <taxon>Eukaryota</taxon>
        <taxon>Fungi</taxon>
        <taxon>Fungi incertae sedis</taxon>
        <taxon>Mucoromycota</taxon>
        <taxon>Mucoromycotina</taxon>
        <taxon>Mucoromycetes</taxon>
        <taxon>Mucorales</taxon>
        <taxon>Cunninghamellaceae</taxon>
        <taxon>Hesseltinella</taxon>
    </lineage>
</organism>
<evidence type="ECO:0000256" key="1">
    <source>
        <dbReference type="SAM" id="SignalP"/>
    </source>
</evidence>
<keyword evidence="3" id="KW-1185">Reference proteome</keyword>
<proteinExistence type="predicted"/>
<name>A0A1X2G3Y3_9FUNG</name>
<feature type="signal peptide" evidence="1">
    <location>
        <begin position="1"/>
        <end position="19"/>
    </location>
</feature>